<keyword evidence="1" id="KW-0805">Transcription regulation</keyword>
<dbReference type="EMBL" id="JNBS01002348">
    <property type="protein sequence ID" value="OQR92201.1"/>
    <property type="molecule type" value="Genomic_DNA"/>
</dbReference>
<dbReference type="PANTHER" id="PTHR46621:SF1">
    <property type="entry name" value="SNRNA-ACTIVATING PROTEIN COMPLEX SUBUNIT 4"/>
    <property type="match status" value="1"/>
</dbReference>
<organism evidence="9 10">
    <name type="scientific">Thraustotheca clavata</name>
    <dbReference type="NCBI Taxonomy" id="74557"/>
    <lineage>
        <taxon>Eukaryota</taxon>
        <taxon>Sar</taxon>
        <taxon>Stramenopiles</taxon>
        <taxon>Oomycota</taxon>
        <taxon>Saprolegniomycetes</taxon>
        <taxon>Saprolegniales</taxon>
        <taxon>Achlyaceae</taxon>
        <taxon>Thraustotheca</taxon>
    </lineage>
</organism>
<dbReference type="OrthoDB" id="2143914at2759"/>
<dbReference type="Gene3D" id="1.10.10.60">
    <property type="entry name" value="Homeodomain-like"/>
    <property type="match status" value="3"/>
</dbReference>
<evidence type="ECO:0000313" key="10">
    <source>
        <dbReference type="Proteomes" id="UP000243217"/>
    </source>
</evidence>
<evidence type="ECO:0000313" key="9">
    <source>
        <dbReference type="EMBL" id="OQR92201.1"/>
    </source>
</evidence>
<dbReference type="Gene3D" id="1.10.238.10">
    <property type="entry name" value="EF-hand"/>
    <property type="match status" value="1"/>
</dbReference>
<protein>
    <submittedName>
        <fullName evidence="9">Myb-like DNA-binding protein</fullName>
    </submittedName>
</protein>
<keyword evidence="3" id="KW-0804">Transcription</keyword>
<keyword evidence="4" id="KW-0539">Nucleus</keyword>
<dbReference type="InterPro" id="IPR051575">
    <property type="entry name" value="Myb-like_DNA-bd"/>
</dbReference>
<dbReference type="GO" id="GO:0001006">
    <property type="term" value="F:RNA polymerase III type 3 promoter sequence-specific DNA binding"/>
    <property type="evidence" value="ECO:0007669"/>
    <property type="project" value="TreeGrafter"/>
</dbReference>
<feature type="domain" description="HTH myb-type" evidence="8">
    <location>
        <begin position="43"/>
        <end position="88"/>
    </location>
</feature>
<dbReference type="STRING" id="74557.A0A1V9Z2M7"/>
<dbReference type="GO" id="GO:0019185">
    <property type="term" value="C:snRNA-activating protein complex"/>
    <property type="evidence" value="ECO:0007669"/>
    <property type="project" value="TreeGrafter"/>
</dbReference>
<feature type="domain" description="SANT" evidence="7">
    <location>
        <begin position="147"/>
        <end position="198"/>
    </location>
</feature>
<dbReference type="GO" id="GO:0042795">
    <property type="term" value="P:snRNA transcription by RNA polymerase II"/>
    <property type="evidence" value="ECO:0007669"/>
    <property type="project" value="TreeGrafter"/>
</dbReference>
<dbReference type="PROSITE" id="PS51293">
    <property type="entry name" value="SANT"/>
    <property type="match status" value="1"/>
</dbReference>
<dbReference type="InterPro" id="IPR009057">
    <property type="entry name" value="Homeodomain-like_sf"/>
</dbReference>
<proteinExistence type="predicted"/>
<feature type="domain" description="Myb-like" evidence="6">
    <location>
        <begin position="144"/>
        <end position="194"/>
    </location>
</feature>
<dbReference type="Proteomes" id="UP000243217">
    <property type="component" value="Unassembled WGS sequence"/>
</dbReference>
<dbReference type="SUPFAM" id="SSF47473">
    <property type="entry name" value="EF-hand"/>
    <property type="match status" value="1"/>
</dbReference>
<sequence>MGRTGKSITTWRCNISWLQLSHCTITLLEDMTTVDEVKFPSTGPWTLDQDEELRKAMEIYRDRNWKAVAELVPGRDDAQCLQRWQKVLRPGLVKGHWSHKEDSLLRDLVLNLPKSQSVKWKNIADRIEGRTPKQCRERWKNHLDPSIVRGDFSAEEDQALETAFKECGNQWSKISKMMAGRTQEQVKKRYKELHPDFNNAGQVGRPSAKKARRDVDVTTLSQSWKDLLVEEPPPLLNNASLSNLSQLLMSDNLKSLPDLSSWVVQDSGNREAVDTETLLNVSLDLMQLRGDVIASTEIASWKEDDVWEYLRYALDLECDCGCHESQECSSTQSSPSQPQPIVLPVSASDEEEEDDDDLDFEMDKMTFFEKRNYTMNDEENLEGLTMEQYNALKRAFSKYDKMKTGAIALADFENLSKDLGEVFDNEEVQVAKQSMQDGDVIHFTTFLKWWTDESKV</sequence>
<dbReference type="SMART" id="SM00717">
    <property type="entry name" value="SANT"/>
    <property type="match status" value="3"/>
</dbReference>
<evidence type="ECO:0000259" key="7">
    <source>
        <dbReference type="PROSITE" id="PS51293"/>
    </source>
</evidence>
<feature type="domain" description="HTH myb-type" evidence="8">
    <location>
        <begin position="89"/>
        <end position="147"/>
    </location>
</feature>
<keyword evidence="2 9" id="KW-0238">DNA-binding</keyword>
<evidence type="ECO:0000259" key="8">
    <source>
        <dbReference type="PROSITE" id="PS51294"/>
    </source>
</evidence>
<name>A0A1V9Z2M7_9STRA</name>
<evidence type="ECO:0000256" key="3">
    <source>
        <dbReference type="ARBA" id="ARBA00023163"/>
    </source>
</evidence>
<evidence type="ECO:0000256" key="5">
    <source>
        <dbReference type="SAM" id="MobiDB-lite"/>
    </source>
</evidence>
<feature type="compositionally biased region" description="Low complexity" evidence="5">
    <location>
        <begin position="327"/>
        <end position="346"/>
    </location>
</feature>
<dbReference type="CDD" id="cd00167">
    <property type="entry name" value="SANT"/>
    <property type="match status" value="3"/>
</dbReference>
<evidence type="ECO:0000259" key="6">
    <source>
        <dbReference type="PROSITE" id="PS50090"/>
    </source>
</evidence>
<evidence type="ECO:0000256" key="2">
    <source>
        <dbReference type="ARBA" id="ARBA00023125"/>
    </source>
</evidence>
<feature type="region of interest" description="Disordered" evidence="5">
    <location>
        <begin position="325"/>
        <end position="356"/>
    </location>
</feature>
<dbReference type="InterPro" id="IPR001005">
    <property type="entry name" value="SANT/Myb"/>
</dbReference>
<dbReference type="Pfam" id="PF13921">
    <property type="entry name" value="Myb_DNA-bind_6"/>
    <property type="match status" value="1"/>
</dbReference>
<dbReference type="SUPFAM" id="SSF46689">
    <property type="entry name" value="Homeodomain-like"/>
    <property type="match status" value="2"/>
</dbReference>
<dbReference type="PROSITE" id="PS51294">
    <property type="entry name" value="HTH_MYB"/>
    <property type="match status" value="3"/>
</dbReference>
<gene>
    <name evidence="9" type="ORF">THRCLA_08765</name>
</gene>
<feature type="domain" description="Myb-like" evidence="6">
    <location>
        <begin position="43"/>
        <end position="88"/>
    </location>
</feature>
<reference evidence="9 10" key="1">
    <citation type="journal article" date="2014" name="Genome Biol. Evol.">
        <title>The secreted proteins of Achlya hypogyna and Thraustotheca clavata identify the ancestral oomycete secretome and reveal gene acquisitions by horizontal gene transfer.</title>
        <authorList>
            <person name="Misner I."/>
            <person name="Blouin N."/>
            <person name="Leonard G."/>
            <person name="Richards T.A."/>
            <person name="Lane C.E."/>
        </authorList>
    </citation>
    <scope>NUCLEOTIDE SEQUENCE [LARGE SCALE GENOMIC DNA]</scope>
    <source>
        <strain evidence="9 10">ATCC 34112</strain>
    </source>
</reference>
<dbReference type="PROSITE" id="PS50090">
    <property type="entry name" value="MYB_LIKE"/>
    <property type="match status" value="3"/>
</dbReference>
<dbReference type="InterPro" id="IPR011992">
    <property type="entry name" value="EF-hand-dom_pair"/>
</dbReference>
<dbReference type="GO" id="GO:0000978">
    <property type="term" value="F:RNA polymerase II cis-regulatory region sequence-specific DNA binding"/>
    <property type="evidence" value="ECO:0007669"/>
    <property type="project" value="TreeGrafter"/>
</dbReference>
<dbReference type="GO" id="GO:0042796">
    <property type="term" value="P:snRNA transcription by RNA polymerase III"/>
    <property type="evidence" value="ECO:0007669"/>
    <property type="project" value="TreeGrafter"/>
</dbReference>
<dbReference type="InterPro" id="IPR017884">
    <property type="entry name" value="SANT_dom"/>
</dbReference>
<dbReference type="AlphaFoldDB" id="A0A1V9Z2M7"/>
<dbReference type="Pfam" id="PF00249">
    <property type="entry name" value="Myb_DNA-binding"/>
    <property type="match status" value="1"/>
</dbReference>
<keyword evidence="10" id="KW-1185">Reference proteome</keyword>
<accession>A0A1V9Z2M7</accession>
<feature type="domain" description="HTH myb-type" evidence="8">
    <location>
        <begin position="148"/>
        <end position="198"/>
    </location>
</feature>
<feature type="domain" description="Myb-like" evidence="6">
    <location>
        <begin position="89"/>
        <end position="143"/>
    </location>
</feature>
<dbReference type="InterPro" id="IPR017930">
    <property type="entry name" value="Myb_dom"/>
</dbReference>
<evidence type="ECO:0000256" key="1">
    <source>
        <dbReference type="ARBA" id="ARBA00023015"/>
    </source>
</evidence>
<comment type="caution">
    <text evidence="9">The sequence shown here is derived from an EMBL/GenBank/DDBJ whole genome shotgun (WGS) entry which is preliminary data.</text>
</comment>
<dbReference type="PANTHER" id="PTHR46621">
    <property type="entry name" value="SNRNA-ACTIVATING PROTEIN COMPLEX SUBUNIT 4"/>
    <property type="match status" value="1"/>
</dbReference>
<evidence type="ECO:0000256" key="4">
    <source>
        <dbReference type="ARBA" id="ARBA00023242"/>
    </source>
</evidence>